<sequence length="279" mass="30430">MAFKDGSKRLFIASIILASVLTPMQGAIAANDPLDTKYEVSMTAAYADALFVQLTAYNALTADSAAAAKPTTSKYKAWKSKMLKVINQIKASSKQFAEIPASPGYVSSQTLAVAANTERQKWIPVALAYLQKSNKVTSKDRIKMDTATNKANDTLVAWSNQYQKDMDFANLAIPATAPAVSFNTHTNTDTGLKSMQATIQNTSMFEQSRMFITEYVVEWYYKDLTTSPIVSAAKVEDLAKAVMFQLDGVTTGDMIYFKVAAKNAMGQGPWSSIFSTPVL</sequence>
<evidence type="ECO:0000313" key="1">
    <source>
        <dbReference type="EMBL" id="CAB4537600.1"/>
    </source>
</evidence>
<dbReference type="AlphaFoldDB" id="A0A6J6BEL5"/>
<dbReference type="InterPro" id="IPR003961">
    <property type="entry name" value="FN3_dom"/>
</dbReference>
<dbReference type="SUPFAM" id="SSF49265">
    <property type="entry name" value="Fibronectin type III"/>
    <property type="match status" value="1"/>
</dbReference>
<dbReference type="EMBL" id="CAEZSD010000113">
    <property type="protein sequence ID" value="CAB4537600.1"/>
    <property type="molecule type" value="Genomic_DNA"/>
</dbReference>
<gene>
    <name evidence="1" type="ORF">UFOPK1399_00869</name>
</gene>
<proteinExistence type="predicted"/>
<dbReference type="CDD" id="cd00063">
    <property type="entry name" value="FN3"/>
    <property type="match status" value="1"/>
</dbReference>
<dbReference type="InterPro" id="IPR036116">
    <property type="entry name" value="FN3_sf"/>
</dbReference>
<protein>
    <submittedName>
        <fullName evidence="1">Unannotated protein</fullName>
    </submittedName>
</protein>
<dbReference type="Gene3D" id="2.60.40.10">
    <property type="entry name" value="Immunoglobulins"/>
    <property type="match status" value="1"/>
</dbReference>
<organism evidence="1">
    <name type="scientific">freshwater metagenome</name>
    <dbReference type="NCBI Taxonomy" id="449393"/>
    <lineage>
        <taxon>unclassified sequences</taxon>
        <taxon>metagenomes</taxon>
        <taxon>ecological metagenomes</taxon>
    </lineage>
</organism>
<dbReference type="InterPro" id="IPR013783">
    <property type="entry name" value="Ig-like_fold"/>
</dbReference>
<name>A0A6J6BEL5_9ZZZZ</name>
<reference evidence="1" key="1">
    <citation type="submission" date="2020-05" db="EMBL/GenBank/DDBJ databases">
        <authorList>
            <person name="Chiriac C."/>
            <person name="Salcher M."/>
            <person name="Ghai R."/>
            <person name="Kavagutti S V."/>
        </authorList>
    </citation>
    <scope>NUCLEOTIDE SEQUENCE</scope>
</reference>
<accession>A0A6J6BEL5</accession>